<dbReference type="GO" id="GO:0004494">
    <property type="term" value="F:methylmalonyl-CoA mutase activity"/>
    <property type="evidence" value="ECO:0007669"/>
    <property type="project" value="UniProtKB-EC"/>
</dbReference>
<dbReference type="GO" id="GO:0031419">
    <property type="term" value="F:cobalamin binding"/>
    <property type="evidence" value="ECO:0007669"/>
    <property type="project" value="UniProtKB-KW"/>
</dbReference>
<dbReference type="Pfam" id="PF01642">
    <property type="entry name" value="MM_CoA_mutase"/>
    <property type="match status" value="2"/>
</dbReference>
<keyword evidence="5" id="KW-1185">Reference proteome</keyword>
<organism evidence="4 5">
    <name type="scientific">Kineosporia babensis</name>
    <dbReference type="NCBI Taxonomy" id="499548"/>
    <lineage>
        <taxon>Bacteria</taxon>
        <taxon>Bacillati</taxon>
        <taxon>Actinomycetota</taxon>
        <taxon>Actinomycetes</taxon>
        <taxon>Kineosporiales</taxon>
        <taxon>Kineosporiaceae</taxon>
        <taxon>Kineosporia</taxon>
    </lineage>
</organism>
<proteinExistence type="predicted"/>
<dbReference type="PANTHER" id="PTHR48101:SF4">
    <property type="entry name" value="METHYLMALONYL-COA MUTASE, MITOCHONDRIAL"/>
    <property type="match status" value="1"/>
</dbReference>
<evidence type="ECO:0000256" key="1">
    <source>
        <dbReference type="ARBA" id="ARBA00011870"/>
    </source>
</evidence>
<dbReference type="Gene3D" id="3.40.50.280">
    <property type="entry name" value="Cobalamin-binding domain"/>
    <property type="match status" value="1"/>
</dbReference>
<feature type="domain" description="Methylmalonyl-CoA mutase alpha/beta chain catalytic" evidence="3">
    <location>
        <begin position="143"/>
        <end position="452"/>
    </location>
</feature>
<dbReference type="InterPro" id="IPR006099">
    <property type="entry name" value="MeMalonylCoA_mutase_a/b_cat"/>
</dbReference>
<dbReference type="PANTHER" id="PTHR48101">
    <property type="entry name" value="METHYLMALONYL-COA MUTASE, MITOCHONDRIAL-RELATED"/>
    <property type="match status" value="1"/>
</dbReference>
<evidence type="ECO:0000313" key="5">
    <source>
        <dbReference type="Proteomes" id="UP001138997"/>
    </source>
</evidence>
<evidence type="ECO:0000256" key="2">
    <source>
        <dbReference type="SAM" id="MobiDB-lite"/>
    </source>
</evidence>
<dbReference type="Gene3D" id="3.20.20.240">
    <property type="entry name" value="Methylmalonyl-CoA mutase"/>
    <property type="match status" value="1"/>
</dbReference>
<dbReference type="AlphaFoldDB" id="A0A9X1NA34"/>
<dbReference type="RefSeq" id="WP_231438935.1">
    <property type="nucleotide sequence ID" value="NZ_JAJOMB010000002.1"/>
</dbReference>
<reference evidence="4" key="1">
    <citation type="submission" date="2021-11" db="EMBL/GenBank/DDBJ databases">
        <title>Streptomyces corallinus and Kineosporia corallina sp. nov., two new coral-derived marine actinobacteria.</title>
        <authorList>
            <person name="Buangrab K."/>
            <person name="Sutthacheep M."/>
            <person name="Yeemin T."/>
            <person name="Harunari E."/>
            <person name="Igarashi Y."/>
            <person name="Sripreechasak P."/>
            <person name="Kanchanasin P."/>
            <person name="Tanasupawat S."/>
            <person name="Phongsopitanun W."/>
        </authorList>
    </citation>
    <scope>NUCLEOTIDE SEQUENCE</scope>
    <source>
        <strain evidence="4">JCM 31032</strain>
    </source>
</reference>
<accession>A0A9X1NA34</accession>
<dbReference type="CDD" id="cd03677">
    <property type="entry name" value="MM_CoA_mutase_beta"/>
    <property type="match status" value="1"/>
</dbReference>
<feature type="region of interest" description="Disordered" evidence="2">
    <location>
        <begin position="436"/>
        <end position="469"/>
    </location>
</feature>
<dbReference type="Proteomes" id="UP001138997">
    <property type="component" value="Unassembled WGS sequence"/>
</dbReference>
<evidence type="ECO:0000313" key="4">
    <source>
        <dbReference type="EMBL" id="MCD5310006.1"/>
    </source>
</evidence>
<dbReference type="InterPro" id="IPR016176">
    <property type="entry name" value="Cbl-dep_enz_cat"/>
</dbReference>
<name>A0A9X1NA34_9ACTN</name>
<dbReference type="EMBL" id="JAJOMB010000002">
    <property type="protein sequence ID" value="MCD5310006.1"/>
    <property type="molecule type" value="Genomic_DNA"/>
</dbReference>
<comment type="subunit">
    <text evidence="1">Heterodimer of an alpha and a beta chain.</text>
</comment>
<protein>
    <submittedName>
        <fullName evidence="4">Methylmalonyl-CoA mutase subunit beta</fullName>
    </submittedName>
</protein>
<sequence length="603" mass="63391">MSAAPPQLPPDLPLAGQFDPADRAEWLRLVASALVKAGRMGAGDDPAEAVAKLTSTTYDGIGIRPLYSSDDAVAEESIGLPGSAPFVRGTRTAAQSWDVRQRHLDPDPAVTHEAVMTDLENGATSLWLTIGPGALPLSGLSQVLDGVLLDLAPVVLDAGADTEAAAARFLDLAGDKNAGNLGADPLGLWARLGPSHTPDLELLARLAEKTANTALRVATVDATIYHDAGASDAQELGASLATGVAYLRALTDAGLSTADAFAQLEFRYAATADQFLTIAKLRAARRLWARVAEVCGHSTDLGQKQHVVTSSAMMTQRDPWVNLLRTTLAAFGAGVGGADAITVQPFDAAIGLPDGFSRRIARNTSSLLVMEAHLARVIDPAGGSWYVEQITDELARAAWQQFTAIEAEGGMAAALESGRFAGQIDEVWQRRAKRLASRKDPLTGASEFPNLTETAPVRKPLPPRPSGGLPVHRYAEEYEALRNAAEKQAEKPKVFLATLGPVSVHTARATFAANLFQAGGIETPNGPVEDFRASGATVVCLASSDKLYAEKAESAAAELKALGAQHVLLAGKGDYAGVDDYVFVGVDALAVLRDLHRRIGIEG</sequence>
<evidence type="ECO:0000259" key="3">
    <source>
        <dbReference type="Pfam" id="PF01642"/>
    </source>
</evidence>
<gene>
    <name evidence="4" type="ORF">LR394_03810</name>
</gene>
<dbReference type="SUPFAM" id="SSF51703">
    <property type="entry name" value="Cobalamin (vitamin B12)-dependent enzymes"/>
    <property type="match status" value="1"/>
</dbReference>
<feature type="domain" description="Methylmalonyl-CoA mutase alpha/beta chain catalytic" evidence="3">
    <location>
        <begin position="57"/>
        <end position="127"/>
    </location>
</feature>
<comment type="caution">
    <text evidence="4">The sequence shown here is derived from an EMBL/GenBank/DDBJ whole genome shotgun (WGS) entry which is preliminary data.</text>
</comment>